<evidence type="ECO:0000256" key="2">
    <source>
        <dbReference type="SAM" id="Phobius"/>
    </source>
</evidence>
<dbReference type="Pfam" id="PF01569">
    <property type="entry name" value="PAP2"/>
    <property type="match status" value="1"/>
</dbReference>
<evidence type="ECO:0000313" key="4">
    <source>
        <dbReference type="EMBL" id="MBB5936035.1"/>
    </source>
</evidence>
<gene>
    <name evidence="4" type="ORF">FHS42_003104</name>
</gene>
<evidence type="ECO:0000259" key="3">
    <source>
        <dbReference type="Pfam" id="PF01569"/>
    </source>
</evidence>
<name>A0A7W9Q9D5_9ACTN</name>
<accession>A0A7W9Q9D5</accession>
<evidence type="ECO:0000256" key="1">
    <source>
        <dbReference type="SAM" id="MobiDB-lite"/>
    </source>
</evidence>
<feature type="transmembrane region" description="Helical" evidence="2">
    <location>
        <begin position="209"/>
        <end position="232"/>
    </location>
</feature>
<dbReference type="InterPro" id="IPR036938">
    <property type="entry name" value="PAP2/HPO_sf"/>
</dbReference>
<keyword evidence="2" id="KW-1133">Transmembrane helix</keyword>
<feature type="region of interest" description="Disordered" evidence="1">
    <location>
        <begin position="320"/>
        <end position="342"/>
    </location>
</feature>
<dbReference type="Gene3D" id="1.20.144.10">
    <property type="entry name" value="Phosphatidic acid phosphatase type 2/haloperoxidase"/>
    <property type="match status" value="1"/>
</dbReference>
<keyword evidence="4" id="KW-0378">Hydrolase</keyword>
<keyword evidence="2" id="KW-0472">Membrane</keyword>
<protein>
    <submittedName>
        <fullName evidence="4">Undecaprenyl-diphosphatase</fullName>
        <ecNumber evidence="4">3.6.1.27</ecNumber>
    </submittedName>
</protein>
<comment type="caution">
    <text evidence="4">The sequence shown here is derived from an EMBL/GenBank/DDBJ whole genome shotgun (WGS) entry which is preliminary data.</text>
</comment>
<keyword evidence="5" id="KW-1185">Reference proteome</keyword>
<sequence length="342" mass="35598">MRETPRSQETAGDAGPVHPTPRSGRALAHTTGVFGSGSPHRSDGRPPHTPRGARRPGHSGGPGTTPLVPGLPFLGYALFLVFGAAALLFSTVTWQVAADGPLRTVDERLGRSVVRHGAVPSGFSTSSVAEAIAEFCADLGSIVIVVPVLVVAMGYGAWCGHRARARLWWLPPLAAAVVMGAVPALVAPLKAWLQRPGPDGTPFTSGNGYYPSGHAATAAVGYGAVFLLAVFARTVARASAPRGAPANASAKSPTRTADSCRPVMWRWLLAGLMCLNLAIGLGLVRRGYHWPLDVLGSWCLSALLLGCVVWSVRRALTVSRPPQGPAQDSPPHASPTPAPPTR</sequence>
<evidence type="ECO:0000313" key="5">
    <source>
        <dbReference type="Proteomes" id="UP000588098"/>
    </source>
</evidence>
<dbReference type="SUPFAM" id="SSF48317">
    <property type="entry name" value="Acid phosphatase/Vanadium-dependent haloperoxidase"/>
    <property type="match status" value="1"/>
</dbReference>
<feature type="compositionally biased region" description="Pro residues" evidence="1">
    <location>
        <begin position="332"/>
        <end position="342"/>
    </location>
</feature>
<organism evidence="4 5">
    <name type="scientific">Streptomyces zagrosensis</name>
    <dbReference type="NCBI Taxonomy" id="1042984"/>
    <lineage>
        <taxon>Bacteria</taxon>
        <taxon>Bacillati</taxon>
        <taxon>Actinomycetota</taxon>
        <taxon>Actinomycetes</taxon>
        <taxon>Kitasatosporales</taxon>
        <taxon>Streptomycetaceae</taxon>
        <taxon>Streptomyces</taxon>
    </lineage>
</organism>
<reference evidence="4 5" key="1">
    <citation type="submission" date="2020-08" db="EMBL/GenBank/DDBJ databases">
        <title>Genomic Encyclopedia of Type Strains, Phase III (KMG-III): the genomes of soil and plant-associated and newly described type strains.</title>
        <authorList>
            <person name="Whitman W."/>
        </authorList>
    </citation>
    <scope>NUCLEOTIDE SEQUENCE [LARGE SCALE GENOMIC DNA]</scope>
    <source>
        <strain evidence="4 5">CECT 8305</strain>
    </source>
</reference>
<feature type="transmembrane region" description="Helical" evidence="2">
    <location>
        <begin position="167"/>
        <end position="189"/>
    </location>
</feature>
<dbReference type="EMBL" id="JACHJL010000006">
    <property type="protein sequence ID" value="MBB5936035.1"/>
    <property type="molecule type" value="Genomic_DNA"/>
</dbReference>
<feature type="transmembrane region" description="Helical" evidence="2">
    <location>
        <begin position="295"/>
        <end position="312"/>
    </location>
</feature>
<feature type="transmembrane region" description="Helical" evidence="2">
    <location>
        <begin position="263"/>
        <end position="283"/>
    </location>
</feature>
<proteinExistence type="predicted"/>
<feature type="region of interest" description="Disordered" evidence="1">
    <location>
        <begin position="1"/>
        <end position="64"/>
    </location>
</feature>
<keyword evidence="2" id="KW-0812">Transmembrane</keyword>
<dbReference type="GO" id="GO:0050380">
    <property type="term" value="F:undecaprenyl-diphosphatase activity"/>
    <property type="evidence" value="ECO:0007669"/>
    <property type="project" value="UniProtKB-EC"/>
</dbReference>
<dbReference type="Proteomes" id="UP000588098">
    <property type="component" value="Unassembled WGS sequence"/>
</dbReference>
<dbReference type="RefSeq" id="WP_184572655.1">
    <property type="nucleotide sequence ID" value="NZ_JACHJL010000006.1"/>
</dbReference>
<feature type="transmembrane region" description="Helical" evidence="2">
    <location>
        <begin position="131"/>
        <end position="155"/>
    </location>
</feature>
<dbReference type="InterPro" id="IPR000326">
    <property type="entry name" value="PAP2/HPO"/>
</dbReference>
<dbReference type="AlphaFoldDB" id="A0A7W9Q9D5"/>
<feature type="transmembrane region" description="Helical" evidence="2">
    <location>
        <begin position="73"/>
        <end position="97"/>
    </location>
</feature>
<feature type="domain" description="Phosphatidic acid phosphatase type 2/haloperoxidase" evidence="3">
    <location>
        <begin position="173"/>
        <end position="313"/>
    </location>
</feature>
<dbReference type="EC" id="3.6.1.27" evidence="4"/>